<dbReference type="RefSeq" id="WP_179634585.1">
    <property type="nucleotide sequence ID" value="NZ_JACCFH010000001.1"/>
</dbReference>
<keyword evidence="5" id="KW-1185">Reference proteome</keyword>
<reference evidence="4 5" key="1">
    <citation type="submission" date="2020-07" db="EMBL/GenBank/DDBJ databases">
        <title>Genomic Encyclopedia of Archaeal and Bacterial Type Strains, Phase II (KMG-II): from individual species to whole genera.</title>
        <authorList>
            <person name="Goeker M."/>
        </authorList>
    </citation>
    <scope>NUCLEOTIDE SEQUENCE [LARGE SCALE GENOMIC DNA]</scope>
    <source>
        <strain evidence="4 5">DSM 21226</strain>
    </source>
</reference>
<dbReference type="SUPFAM" id="SSF52418">
    <property type="entry name" value="Nucleoside phosphorylase/phosphoribosyltransferase catalytic domain"/>
    <property type="match status" value="1"/>
</dbReference>
<dbReference type="GO" id="GO:0004048">
    <property type="term" value="F:anthranilate phosphoribosyltransferase activity"/>
    <property type="evidence" value="ECO:0007669"/>
    <property type="project" value="InterPro"/>
</dbReference>
<dbReference type="Gene3D" id="1.20.970.10">
    <property type="entry name" value="Transferase, Pyrimidine Nucleoside Phosphorylase, Chain C"/>
    <property type="match status" value="1"/>
</dbReference>
<dbReference type="GO" id="GO:0000162">
    <property type="term" value="P:L-tryptophan biosynthetic process"/>
    <property type="evidence" value="ECO:0007669"/>
    <property type="project" value="InterPro"/>
</dbReference>
<dbReference type="Proteomes" id="UP000518288">
    <property type="component" value="Unassembled WGS sequence"/>
</dbReference>
<protein>
    <submittedName>
        <fullName evidence="4">Anthranilate phosphoribosyltransferase</fullName>
    </submittedName>
</protein>
<evidence type="ECO:0000256" key="2">
    <source>
        <dbReference type="ARBA" id="ARBA00022679"/>
    </source>
</evidence>
<dbReference type="AlphaFoldDB" id="A0A7Y9QYH7"/>
<dbReference type="PANTHER" id="PTHR43285">
    <property type="entry name" value="ANTHRANILATE PHOSPHORIBOSYLTRANSFERASE"/>
    <property type="match status" value="1"/>
</dbReference>
<dbReference type="InterPro" id="IPR035902">
    <property type="entry name" value="Nuc_phospho_transferase"/>
</dbReference>
<evidence type="ECO:0000313" key="5">
    <source>
        <dbReference type="Proteomes" id="UP000518288"/>
    </source>
</evidence>
<keyword evidence="2 4" id="KW-0808">Transferase</keyword>
<dbReference type="EMBL" id="JACCFH010000001">
    <property type="protein sequence ID" value="NYG33880.1"/>
    <property type="molecule type" value="Genomic_DNA"/>
</dbReference>
<dbReference type="NCBIfam" id="NF006005">
    <property type="entry name" value="PRK08136.1"/>
    <property type="match status" value="1"/>
</dbReference>
<organism evidence="4 5">
    <name type="scientific">Sphaerotilus montanus</name>
    <dbReference type="NCBI Taxonomy" id="522889"/>
    <lineage>
        <taxon>Bacteria</taxon>
        <taxon>Pseudomonadati</taxon>
        <taxon>Pseudomonadota</taxon>
        <taxon>Betaproteobacteria</taxon>
        <taxon>Burkholderiales</taxon>
        <taxon>Sphaerotilaceae</taxon>
        <taxon>Sphaerotilus</taxon>
    </lineage>
</organism>
<evidence type="ECO:0000256" key="1">
    <source>
        <dbReference type="ARBA" id="ARBA00022676"/>
    </source>
</evidence>
<dbReference type="InterPro" id="IPR036320">
    <property type="entry name" value="Glycosyl_Trfase_fam3_N_dom_sf"/>
</dbReference>
<dbReference type="Pfam" id="PF02885">
    <property type="entry name" value="Glycos_trans_3N"/>
    <property type="match status" value="1"/>
</dbReference>
<dbReference type="PANTHER" id="PTHR43285:SF4">
    <property type="entry name" value="TRANSFERASE"/>
    <property type="match status" value="1"/>
</dbReference>
<dbReference type="GO" id="GO:0005829">
    <property type="term" value="C:cytosol"/>
    <property type="evidence" value="ECO:0007669"/>
    <property type="project" value="TreeGrafter"/>
</dbReference>
<dbReference type="SUPFAM" id="SSF47648">
    <property type="entry name" value="Nucleoside phosphorylase/phosphoribosyltransferase N-terminal domain"/>
    <property type="match status" value="1"/>
</dbReference>
<dbReference type="InterPro" id="IPR005940">
    <property type="entry name" value="Anthranilate_Pribosyl_Tfrase"/>
</dbReference>
<evidence type="ECO:0000313" key="4">
    <source>
        <dbReference type="EMBL" id="NYG33880.1"/>
    </source>
</evidence>
<dbReference type="Gene3D" id="3.40.1030.10">
    <property type="entry name" value="Nucleoside phosphorylase/phosphoribosyltransferase catalytic domain"/>
    <property type="match status" value="1"/>
</dbReference>
<gene>
    <name evidence="4" type="ORF">BDD16_002866</name>
</gene>
<proteinExistence type="predicted"/>
<sequence length="304" mass="32167">MTIAPYLKTIGRGKDGARSLDHAQALDLMTRILDGRVSDLELGGFALAMRIKGESADELAAFVEAAMVHTLPLVAPSPAVLLPSYNGARKLPNFTPLLALLLAREGVPVLVHGPIDDPGRVTSAAIFTALGLPPAADAAQAAAQWARGEPVFMSLETLNRPLAQLLALRRVLGLRNSGHTIAKLLPALPGALRVVNHTHPEYAVSLSQYLRDSGADAVLMRGTEGEPVADARRQPRLDVYRAGVLDTTLSVAPQEGVLVELPALPATIDADTTAAHIHAVLDGQIPLPTSIARQVQCLRDALPR</sequence>
<comment type="caution">
    <text evidence="4">The sequence shown here is derived from an EMBL/GenBank/DDBJ whole genome shotgun (WGS) entry which is preliminary data.</text>
</comment>
<keyword evidence="1 4" id="KW-0328">Glycosyltransferase</keyword>
<accession>A0A7Y9QYH7</accession>
<evidence type="ECO:0000259" key="3">
    <source>
        <dbReference type="Pfam" id="PF02885"/>
    </source>
</evidence>
<dbReference type="InterPro" id="IPR017459">
    <property type="entry name" value="Glycosyl_Trfase_fam3_N_dom"/>
</dbReference>
<feature type="domain" description="Glycosyl transferase family 3 N-terminal" evidence="3">
    <location>
        <begin position="5"/>
        <end position="67"/>
    </location>
</feature>
<name>A0A7Y9QYH7_9BURK</name>